<gene>
    <name evidence="1" type="ORF">GCM10023323_50410</name>
</gene>
<organism evidence="1 2">
    <name type="scientific">Streptomyces thinghirensis</name>
    <dbReference type="NCBI Taxonomy" id="551547"/>
    <lineage>
        <taxon>Bacteria</taxon>
        <taxon>Bacillati</taxon>
        <taxon>Actinomycetota</taxon>
        <taxon>Actinomycetes</taxon>
        <taxon>Kitasatosporales</taxon>
        <taxon>Streptomycetaceae</taxon>
        <taxon>Streptomyces</taxon>
    </lineage>
</organism>
<reference evidence="2" key="1">
    <citation type="journal article" date="2019" name="Int. J. Syst. Evol. Microbiol.">
        <title>The Global Catalogue of Microorganisms (GCM) 10K type strain sequencing project: providing services to taxonomists for standard genome sequencing and annotation.</title>
        <authorList>
            <consortium name="The Broad Institute Genomics Platform"/>
            <consortium name="The Broad Institute Genome Sequencing Center for Infectious Disease"/>
            <person name="Wu L."/>
            <person name="Ma J."/>
        </authorList>
    </citation>
    <scope>NUCLEOTIDE SEQUENCE [LARGE SCALE GENOMIC DNA]</scope>
    <source>
        <strain evidence="2">JCM 18306</strain>
    </source>
</reference>
<evidence type="ECO:0000313" key="1">
    <source>
        <dbReference type="EMBL" id="GAA5212808.1"/>
    </source>
</evidence>
<evidence type="ECO:0000313" key="2">
    <source>
        <dbReference type="Proteomes" id="UP001499878"/>
    </source>
</evidence>
<sequence>MASRGFGYDAIPVGDVQRRAAESPYGLLTRGRAAQDGYGLTVERLKKPPADPNAQRVSALAEHDRRAWEGALKGAANGPREEIELPDGPTVSVATDSCVSVARRALYGVSWDRTQYSLQSLHNSVVTDTHDHPLVRSAERKWAACMRDEGFRYESREDPLKALKKRLDAAGSDPAALRATGREELRIAVRDAACQVEAGLAEKISRAQKQVEKALPTARTSLLEEFRAARDGALRRAGAGTASTA</sequence>
<dbReference type="Proteomes" id="UP001499878">
    <property type="component" value="Unassembled WGS sequence"/>
</dbReference>
<accession>A0ABP9T7E2</accession>
<proteinExistence type="predicted"/>
<name>A0ABP9T7E2_9ACTN</name>
<keyword evidence="2" id="KW-1185">Reference proteome</keyword>
<dbReference type="EMBL" id="BAABJR010000013">
    <property type="protein sequence ID" value="GAA5212808.1"/>
    <property type="molecule type" value="Genomic_DNA"/>
</dbReference>
<comment type="caution">
    <text evidence="1">The sequence shown here is derived from an EMBL/GenBank/DDBJ whole genome shotgun (WGS) entry which is preliminary data.</text>
</comment>
<protein>
    <recommendedName>
        <fullName evidence="3">Relaxase/mobilization nuclease</fullName>
    </recommendedName>
</protein>
<evidence type="ECO:0008006" key="3">
    <source>
        <dbReference type="Google" id="ProtNLM"/>
    </source>
</evidence>